<keyword evidence="6" id="KW-0547">Nucleotide-binding</keyword>
<evidence type="ECO:0000313" key="10">
    <source>
        <dbReference type="EMBL" id="KAL1110072.1"/>
    </source>
</evidence>
<dbReference type="AlphaFoldDB" id="A0ABD0XSB8"/>
<dbReference type="InterPro" id="IPR041727">
    <property type="entry name" value="NAGK-C"/>
</dbReference>
<dbReference type="PANTHER" id="PTHR23342">
    <property type="entry name" value="N-ACETYLGLUTAMATE SYNTHASE"/>
    <property type="match status" value="1"/>
</dbReference>
<evidence type="ECO:0000313" key="11">
    <source>
        <dbReference type="Proteomes" id="UP001558652"/>
    </source>
</evidence>
<keyword evidence="7" id="KW-0418">Kinase</keyword>
<evidence type="ECO:0000256" key="6">
    <source>
        <dbReference type="ARBA" id="ARBA00022741"/>
    </source>
</evidence>
<proteinExistence type="inferred from homology"/>
<keyword evidence="4" id="KW-0028">Amino-acid biosynthesis</keyword>
<dbReference type="PANTHER" id="PTHR23342:SF0">
    <property type="entry name" value="N-ACETYLGLUTAMATE SYNTHASE, MITOCHONDRIAL"/>
    <property type="match status" value="1"/>
</dbReference>
<dbReference type="InterPro" id="IPR036393">
    <property type="entry name" value="AceGlu_kinase-like_sf"/>
</dbReference>
<sequence>MQRYFGKTVVIKYGGNAMVDEALKYHFAQDMVLLKHVGINPVIVHGGGPQIGGMLNKLNIESRFYQGMRITSAETMDIVEMILSGKVNKEIVGLISKSGGQAVGLSGRDANLLNAEKLTIEGEDIGQVGDVTTVNTSVLDALKDFIPVIAPVGIGKGGQAYNINADIAAGSIAAALKAEKLLLLTDVEGILNEAGERISSVTLNDIHDMTKRDIIKGGMIPKLKGAIDALSAGVSKVHIIDGRLKHSVLLELFTDAGIGTEILNG</sequence>
<dbReference type="HAMAP" id="MF_00082">
    <property type="entry name" value="ArgB"/>
    <property type="match status" value="1"/>
</dbReference>
<keyword evidence="11" id="KW-1185">Reference proteome</keyword>
<dbReference type="Gene3D" id="3.40.1160.10">
    <property type="entry name" value="Acetylglutamate kinase-like"/>
    <property type="match status" value="1"/>
</dbReference>
<dbReference type="EMBL" id="JBFDAA010000025">
    <property type="protein sequence ID" value="KAL1110072.1"/>
    <property type="molecule type" value="Genomic_DNA"/>
</dbReference>
<evidence type="ECO:0000256" key="8">
    <source>
        <dbReference type="ARBA" id="ARBA00022840"/>
    </source>
</evidence>
<keyword evidence="5" id="KW-0808">Transferase</keyword>
<dbReference type="CDD" id="cd04250">
    <property type="entry name" value="AAK_NAGK-C"/>
    <property type="match status" value="1"/>
</dbReference>
<keyword evidence="3" id="KW-0055">Arginine biosynthesis</keyword>
<evidence type="ECO:0000256" key="2">
    <source>
        <dbReference type="ARBA" id="ARBA00013065"/>
    </source>
</evidence>
<evidence type="ECO:0000256" key="7">
    <source>
        <dbReference type="ARBA" id="ARBA00022777"/>
    </source>
</evidence>
<dbReference type="NCBIfam" id="TIGR00761">
    <property type="entry name" value="argB"/>
    <property type="match status" value="1"/>
</dbReference>
<dbReference type="PIRSF" id="PIRSF000728">
    <property type="entry name" value="NAGK"/>
    <property type="match status" value="1"/>
</dbReference>
<dbReference type="InterPro" id="IPR037528">
    <property type="entry name" value="ArgB"/>
</dbReference>
<dbReference type="Proteomes" id="UP001558652">
    <property type="component" value="Unassembled WGS sequence"/>
</dbReference>
<evidence type="ECO:0000259" key="9">
    <source>
        <dbReference type="Pfam" id="PF00696"/>
    </source>
</evidence>
<dbReference type="GO" id="GO:0003991">
    <property type="term" value="F:acetylglutamate kinase activity"/>
    <property type="evidence" value="ECO:0007669"/>
    <property type="project" value="UniProtKB-EC"/>
</dbReference>
<comment type="pathway">
    <text evidence="1">Amino-acid biosynthesis; L-arginine biosynthesis; N(2)-acetyl-L-ornithine from L-glutamate: step 2/4.</text>
</comment>
<dbReference type="FunFam" id="3.40.1160.10:FF:000004">
    <property type="entry name" value="Acetylglutamate kinase"/>
    <property type="match status" value="1"/>
</dbReference>
<name>A0ABD0XSB8_9HEMI</name>
<feature type="domain" description="Aspartate/glutamate/uridylate kinase" evidence="9">
    <location>
        <begin position="7"/>
        <end position="241"/>
    </location>
</feature>
<dbReference type="GO" id="GO:0005524">
    <property type="term" value="F:ATP binding"/>
    <property type="evidence" value="ECO:0007669"/>
    <property type="project" value="UniProtKB-KW"/>
</dbReference>
<dbReference type="GO" id="GO:0006526">
    <property type="term" value="P:L-arginine biosynthetic process"/>
    <property type="evidence" value="ECO:0007669"/>
    <property type="project" value="UniProtKB-KW"/>
</dbReference>
<evidence type="ECO:0000256" key="5">
    <source>
        <dbReference type="ARBA" id="ARBA00022679"/>
    </source>
</evidence>
<dbReference type="InterPro" id="IPR001048">
    <property type="entry name" value="Asp/Glu/Uridylate_kinase"/>
</dbReference>
<dbReference type="PRINTS" id="PR00474">
    <property type="entry name" value="GLU5KINASE"/>
</dbReference>
<dbReference type="SUPFAM" id="SSF53633">
    <property type="entry name" value="Carbamate kinase-like"/>
    <property type="match status" value="1"/>
</dbReference>
<reference evidence="10 11" key="1">
    <citation type="submission" date="2024-07" db="EMBL/GenBank/DDBJ databases">
        <title>Chromosome-level genome assembly of the water stick insect Ranatra chinensis (Heteroptera: Nepidae).</title>
        <authorList>
            <person name="Liu X."/>
        </authorList>
    </citation>
    <scope>NUCLEOTIDE SEQUENCE [LARGE SCALE GENOMIC DNA]</scope>
    <source>
        <strain evidence="10">Cailab_2021Rc</strain>
        <tissue evidence="10">Muscle</tissue>
    </source>
</reference>
<dbReference type="InterPro" id="IPR001057">
    <property type="entry name" value="Glu/AcGlu_kinase"/>
</dbReference>
<dbReference type="InterPro" id="IPR004662">
    <property type="entry name" value="AcgluKinase_fam"/>
</dbReference>
<evidence type="ECO:0000256" key="4">
    <source>
        <dbReference type="ARBA" id="ARBA00022605"/>
    </source>
</evidence>
<evidence type="ECO:0000256" key="1">
    <source>
        <dbReference type="ARBA" id="ARBA00004828"/>
    </source>
</evidence>
<comment type="caution">
    <text evidence="10">The sequence shown here is derived from an EMBL/GenBank/DDBJ whole genome shotgun (WGS) entry which is preliminary data.</text>
</comment>
<dbReference type="EC" id="2.7.2.8" evidence="2"/>
<organism evidence="10 11">
    <name type="scientific">Ranatra chinensis</name>
    <dbReference type="NCBI Taxonomy" id="642074"/>
    <lineage>
        <taxon>Eukaryota</taxon>
        <taxon>Metazoa</taxon>
        <taxon>Ecdysozoa</taxon>
        <taxon>Arthropoda</taxon>
        <taxon>Hexapoda</taxon>
        <taxon>Insecta</taxon>
        <taxon>Pterygota</taxon>
        <taxon>Neoptera</taxon>
        <taxon>Paraneoptera</taxon>
        <taxon>Hemiptera</taxon>
        <taxon>Heteroptera</taxon>
        <taxon>Panheteroptera</taxon>
        <taxon>Nepomorpha</taxon>
        <taxon>Nepidae</taxon>
        <taxon>Ranatrinae</taxon>
        <taxon>Ranatra</taxon>
    </lineage>
</organism>
<accession>A0ABD0XSB8</accession>
<protein>
    <recommendedName>
        <fullName evidence="2">acetylglutamate kinase</fullName>
        <ecNumber evidence="2">2.7.2.8</ecNumber>
    </recommendedName>
</protein>
<gene>
    <name evidence="10" type="ORF">AAG570_014052</name>
</gene>
<evidence type="ECO:0000256" key="3">
    <source>
        <dbReference type="ARBA" id="ARBA00022571"/>
    </source>
</evidence>
<keyword evidence="8" id="KW-0067">ATP-binding</keyword>
<dbReference type="Pfam" id="PF00696">
    <property type="entry name" value="AA_kinase"/>
    <property type="match status" value="1"/>
</dbReference>